<dbReference type="GO" id="GO:0004252">
    <property type="term" value="F:serine-type endopeptidase activity"/>
    <property type="evidence" value="ECO:0007669"/>
    <property type="project" value="InterPro"/>
</dbReference>
<dbReference type="CDD" id="cd00190">
    <property type="entry name" value="Tryp_SPc"/>
    <property type="match status" value="1"/>
</dbReference>
<dbReference type="InterPro" id="IPR018114">
    <property type="entry name" value="TRYPSIN_HIS"/>
</dbReference>
<evidence type="ECO:0000256" key="6">
    <source>
        <dbReference type="ARBA" id="ARBA00022825"/>
    </source>
</evidence>
<reference evidence="12" key="1">
    <citation type="submission" date="2021-02" db="EMBL/GenBank/DDBJ databases">
        <authorList>
            <person name="Oppert B.S."/>
            <person name="Elpidina E."/>
            <person name="Tereshchenkova V."/>
            <person name="Zhiganov N."/>
            <person name="Filippova I."/>
        </authorList>
    </citation>
    <scope>NUCLEOTIDE SEQUENCE</scope>
</reference>
<proteinExistence type="evidence at transcript level"/>
<evidence type="ECO:0000256" key="7">
    <source>
        <dbReference type="ARBA" id="ARBA00023145"/>
    </source>
</evidence>
<evidence type="ECO:0000256" key="2">
    <source>
        <dbReference type="ARBA" id="ARBA00022525"/>
    </source>
</evidence>
<evidence type="ECO:0000259" key="11">
    <source>
        <dbReference type="PROSITE" id="PS50240"/>
    </source>
</evidence>
<dbReference type="InterPro" id="IPR009003">
    <property type="entry name" value="Peptidase_S1_PA"/>
</dbReference>
<keyword evidence="3 9" id="KW-0645">Protease</keyword>
<feature type="domain" description="Peptidase S1" evidence="11">
    <location>
        <begin position="80"/>
        <end position="327"/>
    </location>
</feature>
<name>A0A8F2IER9_TENMO</name>
<keyword evidence="7" id="KW-0865">Zymogen</keyword>
<dbReference type="GO" id="GO:0005576">
    <property type="term" value="C:extracellular region"/>
    <property type="evidence" value="ECO:0007669"/>
    <property type="project" value="UniProtKB-SubCell"/>
</dbReference>
<evidence type="ECO:0000313" key="12">
    <source>
        <dbReference type="EMBL" id="QWS65039.1"/>
    </source>
</evidence>
<evidence type="ECO:0000256" key="5">
    <source>
        <dbReference type="ARBA" id="ARBA00022801"/>
    </source>
</evidence>
<evidence type="ECO:0000256" key="8">
    <source>
        <dbReference type="ARBA" id="ARBA00023157"/>
    </source>
</evidence>
<evidence type="ECO:0000256" key="4">
    <source>
        <dbReference type="ARBA" id="ARBA00022729"/>
    </source>
</evidence>
<dbReference type="PRINTS" id="PR00722">
    <property type="entry name" value="CHYMOTRYPSIN"/>
</dbReference>
<dbReference type="PROSITE" id="PS00135">
    <property type="entry name" value="TRYPSIN_SER"/>
    <property type="match status" value="1"/>
</dbReference>
<dbReference type="PANTHER" id="PTHR24258:SF136">
    <property type="entry name" value="GH06673P-RELATED"/>
    <property type="match status" value="1"/>
</dbReference>
<dbReference type="SMART" id="SM00020">
    <property type="entry name" value="Tryp_SPc"/>
    <property type="match status" value="1"/>
</dbReference>
<dbReference type="InterPro" id="IPR043504">
    <property type="entry name" value="Peptidase_S1_PA_chymotrypsin"/>
</dbReference>
<organism evidence="12">
    <name type="scientific">Tenebrio molitor</name>
    <name type="common">Yellow mealworm beetle</name>
    <dbReference type="NCBI Taxonomy" id="7067"/>
    <lineage>
        <taxon>Eukaryota</taxon>
        <taxon>Metazoa</taxon>
        <taxon>Ecdysozoa</taxon>
        <taxon>Arthropoda</taxon>
        <taxon>Hexapoda</taxon>
        <taxon>Insecta</taxon>
        <taxon>Pterygota</taxon>
        <taxon>Neoptera</taxon>
        <taxon>Endopterygota</taxon>
        <taxon>Coleoptera</taxon>
        <taxon>Polyphaga</taxon>
        <taxon>Cucujiformia</taxon>
        <taxon>Tenebrionidae</taxon>
        <taxon>Tenebrio</taxon>
    </lineage>
</organism>
<keyword evidence="6 9" id="KW-0720">Serine protease</keyword>
<dbReference type="Gene3D" id="2.40.10.10">
    <property type="entry name" value="Trypsin-like serine proteases"/>
    <property type="match status" value="2"/>
</dbReference>
<dbReference type="PANTHER" id="PTHR24258">
    <property type="entry name" value="SERINE PROTEASE-RELATED"/>
    <property type="match status" value="1"/>
</dbReference>
<evidence type="ECO:0000256" key="3">
    <source>
        <dbReference type="ARBA" id="ARBA00022670"/>
    </source>
</evidence>
<evidence type="ECO:0000256" key="10">
    <source>
        <dbReference type="SAM" id="SignalP"/>
    </source>
</evidence>
<accession>A0A8F2IER9</accession>
<dbReference type="FunFam" id="2.40.10.10:FF:000146">
    <property type="entry name" value="Serine protease 53"/>
    <property type="match status" value="1"/>
</dbReference>
<dbReference type="InterPro" id="IPR001254">
    <property type="entry name" value="Trypsin_dom"/>
</dbReference>
<dbReference type="InterPro" id="IPR001314">
    <property type="entry name" value="Peptidase_S1A"/>
</dbReference>
<protein>
    <submittedName>
        <fullName evidence="12">Trypsin-like serine peptidase</fullName>
    </submittedName>
</protein>
<comment type="subcellular location">
    <subcellularLocation>
        <location evidence="1">Secreted</location>
    </subcellularLocation>
</comment>
<dbReference type="GO" id="GO:0006508">
    <property type="term" value="P:proteolysis"/>
    <property type="evidence" value="ECO:0007669"/>
    <property type="project" value="UniProtKB-KW"/>
</dbReference>
<dbReference type="InterPro" id="IPR033116">
    <property type="entry name" value="TRYPSIN_SER"/>
</dbReference>
<keyword evidence="5 9" id="KW-0378">Hydrolase</keyword>
<dbReference type="AlphaFoldDB" id="A0A8F2IER9"/>
<dbReference type="PROSITE" id="PS00134">
    <property type="entry name" value="TRYPSIN_HIS"/>
    <property type="match status" value="1"/>
</dbReference>
<dbReference type="Pfam" id="PF00089">
    <property type="entry name" value="Trypsin"/>
    <property type="match status" value="1"/>
</dbReference>
<keyword evidence="8" id="KW-1015">Disulfide bond</keyword>
<evidence type="ECO:0000256" key="1">
    <source>
        <dbReference type="ARBA" id="ARBA00004613"/>
    </source>
</evidence>
<feature type="chain" id="PRO_5034741888" evidence="10">
    <location>
        <begin position="18"/>
        <end position="328"/>
    </location>
</feature>
<keyword evidence="2" id="KW-0964">Secreted</keyword>
<keyword evidence="4 10" id="KW-0732">Signal</keyword>
<feature type="signal peptide" evidence="10">
    <location>
        <begin position="1"/>
        <end position="17"/>
    </location>
</feature>
<dbReference type="EMBL" id="MW603482">
    <property type="protein sequence ID" value="QWS65039.1"/>
    <property type="molecule type" value="mRNA"/>
</dbReference>
<dbReference type="SUPFAM" id="SSF50494">
    <property type="entry name" value="Trypsin-like serine proteases"/>
    <property type="match status" value="1"/>
</dbReference>
<dbReference type="PROSITE" id="PS50240">
    <property type="entry name" value="TRYPSIN_DOM"/>
    <property type="match status" value="1"/>
</dbReference>
<sequence>MYILIILSLLLPNFTVSHQGIFQGPPCAYPCTFPRFCGPWCDPFYPPHIPCCPPPNNVTTKSHQMCAMYNNKIIPLTPGITGGSVAVAGEFSHMAALAYGNSTTDMVFRCGGSLISERFVLTAAHCVYTKFGPPVYVRLGGLDLDSTISSALHQDIAVFEEYVHPNYTSSAVYNDIALLELRENVVFGSSVHPACLETKRDIPVDTLQAIGWGALDADGTTTSHLMKVDLKILKQGECQNGFANGSLRLIRGILDDYQICAGDPSGKDTCQGDSGGPLHYRVENDRKQYFVVAGVTSFGKHHCGGKDSLGVYTRVSAFVGWIESIVWP</sequence>
<evidence type="ECO:0000256" key="9">
    <source>
        <dbReference type="RuleBase" id="RU363034"/>
    </source>
</evidence>